<dbReference type="EMBL" id="FNZI01000006">
    <property type="protein sequence ID" value="SEJ64377.1"/>
    <property type="molecule type" value="Genomic_DNA"/>
</dbReference>
<protein>
    <submittedName>
        <fullName evidence="4">Leucine rich repeat-containing protein</fullName>
    </submittedName>
</protein>
<evidence type="ECO:0000256" key="2">
    <source>
        <dbReference type="SAM" id="Phobius"/>
    </source>
</evidence>
<evidence type="ECO:0000313" key="4">
    <source>
        <dbReference type="EMBL" id="SEJ64377.1"/>
    </source>
</evidence>
<feature type="signal peptide" evidence="3">
    <location>
        <begin position="1"/>
        <end position="34"/>
    </location>
</feature>
<feature type="compositionally biased region" description="Low complexity" evidence="1">
    <location>
        <begin position="69"/>
        <end position="90"/>
    </location>
</feature>
<dbReference type="Proteomes" id="UP000183315">
    <property type="component" value="Unassembled WGS sequence"/>
</dbReference>
<dbReference type="InterPro" id="IPR026906">
    <property type="entry name" value="LRR_5"/>
</dbReference>
<organism evidence="4 5">
    <name type="scientific">Demequina mangrovi</name>
    <dbReference type="NCBI Taxonomy" id="1043493"/>
    <lineage>
        <taxon>Bacteria</taxon>
        <taxon>Bacillati</taxon>
        <taxon>Actinomycetota</taxon>
        <taxon>Actinomycetes</taxon>
        <taxon>Micrococcales</taxon>
        <taxon>Demequinaceae</taxon>
        <taxon>Demequina</taxon>
    </lineage>
</organism>
<dbReference type="InterPro" id="IPR032675">
    <property type="entry name" value="LRR_dom_sf"/>
</dbReference>
<dbReference type="RefSeq" id="WP_052406006.1">
    <property type="nucleotide sequence ID" value="NZ_BBLU01000014.1"/>
</dbReference>
<keyword evidence="3" id="KW-0732">Signal</keyword>
<keyword evidence="5" id="KW-1185">Reference proteome</keyword>
<keyword evidence="2" id="KW-0472">Membrane</keyword>
<feature type="region of interest" description="Disordered" evidence="1">
    <location>
        <begin position="505"/>
        <end position="563"/>
    </location>
</feature>
<evidence type="ECO:0000313" key="5">
    <source>
        <dbReference type="Proteomes" id="UP000183315"/>
    </source>
</evidence>
<dbReference type="Pfam" id="PF13306">
    <property type="entry name" value="LRR_5"/>
    <property type="match status" value="1"/>
</dbReference>
<dbReference type="AlphaFoldDB" id="A0A1H7AKG9"/>
<feature type="chain" id="PRO_5010350732" evidence="3">
    <location>
        <begin position="35"/>
        <end position="734"/>
    </location>
</feature>
<dbReference type="OrthoDB" id="5140759at2"/>
<gene>
    <name evidence="4" type="ORF">SAMN05421637_2543</name>
</gene>
<evidence type="ECO:0000256" key="1">
    <source>
        <dbReference type="SAM" id="MobiDB-lite"/>
    </source>
</evidence>
<feature type="region of interest" description="Disordered" evidence="1">
    <location>
        <begin position="628"/>
        <end position="666"/>
    </location>
</feature>
<feature type="compositionally biased region" description="Acidic residues" evidence="1">
    <location>
        <begin position="635"/>
        <end position="666"/>
    </location>
</feature>
<sequence length="734" mass="75184">MSPTTFPLRSAAAATLVAGLLVVAPVLGGAAALAEEPGAAASSPVPTEAASEVPVEPAVEPASEEADAEPATSPSAEAVAPASETIAAPTAEEEPEPEASAPDSPESVEPEPAAEEGGEEQPVLVAQPQALAAPAALEEFVIEEATPQLIGADGCEYTFVVQEGSVSISDITGCTDVVVPAEIGGFPVERVGAFSTEVTMSGAPQFTSLVLPDSLFAVGPGAFKNADALVSVDFGTGVQRIEGRAFADADALTAITLPNSVRFVGARAFEGAGAVASLDLASVQQVEGLAFSGLGQVTELVVPATVTRAADTAFGNMPRLRSVLIEGDPSAFVRFTFVNSVALEDVEFRNRSATATIAGNMFVGAGLLATPTVFFRDGAFGKSCALDDGETLRFGGTTMVPQCLFDVTFDLDAGLRSELRQFNIREGSVVTDVPAVEVPDGKVFAGFSPDVAEPVVADTLYVPVFVDPVPGDYTPSEDDLIEEKQCCFVAPATVEAGQEMTLTVIDEEPDPGETIEPLPLETPDPAPSEPATEKTLVPSPEKTAIPAPEPTLPEDPAEDEGLPEDFDPNDFIDVFLFSEPIELLITGFSENSVTVLVPETVEPGEHKVAIYSVFGELFGWQPITVTAAAPPAGEEPGDEAPADDAAGDDEAADDAAGDDAAADDAAADAGLDEVADEAAAVDAEADVEAPVGLVLAATGAPEVWPAVAGALALLTIGGALIVSRRHSVGRRTQP</sequence>
<feature type="compositionally biased region" description="Low complexity" evidence="1">
    <location>
        <begin position="37"/>
        <end position="61"/>
    </location>
</feature>
<proteinExistence type="predicted"/>
<dbReference type="eggNOG" id="COG3291">
    <property type="taxonomic scope" value="Bacteria"/>
</dbReference>
<name>A0A1H7AKG9_9MICO</name>
<feature type="region of interest" description="Disordered" evidence="1">
    <location>
        <begin position="37"/>
        <end position="121"/>
    </location>
</feature>
<accession>A0A1H7AKG9</accession>
<dbReference type="STRING" id="1043493.SAMN05421637_2543"/>
<feature type="compositionally biased region" description="Acidic residues" evidence="1">
    <location>
        <begin position="106"/>
        <end position="119"/>
    </location>
</feature>
<keyword evidence="2" id="KW-0812">Transmembrane</keyword>
<keyword evidence="2" id="KW-1133">Transmembrane helix</keyword>
<reference evidence="5" key="1">
    <citation type="submission" date="2016-10" db="EMBL/GenBank/DDBJ databases">
        <authorList>
            <person name="Varghese N."/>
        </authorList>
    </citation>
    <scope>NUCLEOTIDE SEQUENCE [LARGE SCALE GENOMIC DNA]</scope>
    <source>
        <strain evidence="5">DSM 24868</strain>
    </source>
</reference>
<feature type="transmembrane region" description="Helical" evidence="2">
    <location>
        <begin position="703"/>
        <end position="722"/>
    </location>
</feature>
<dbReference type="Gene3D" id="3.80.10.10">
    <property type="entry name" value="Ribonuclease Inhibitor"/>
    <property type="match status" value="1"/>
</dbReference>
<evidence type="ECO:0000256" key="3">
    <source>
        <dbReference type="SAM" id="SignalP"/>
    </source>
</evidence>